<keyword evidence="2 7" id="KW-0812">Transmembrane</keyword>
<evidence type="ECO:0000256" key="4">
    <source>
        <dbReference type="ARBA" id="ARBA00023136"/>
    </source>
</evidence>
<feature type="transmembrane region" description="Helical" evidence="7">
    <location>
        <begin position="28"/>
        <end position="50"/>
    </location>
</feature>
<dbReference type="PANTHER" id="PTHR33048">
    <property type="entry name" value="PTH11-LIKE INTEGRAL MEMBRANE PROTEIN (AFU_ORTHOLOGUE AFUA_5G11245)"/>
    <property type="match status" value="1"/>
</dbReference>
<comment type="subcellular location">
    <subcellularLocation>
        <location evidence="1">Membrane</location>
        <topology evidence="1">Multi-pass membrane protein</topology>
    </subcellularLocation>
</comment>
<keyword evidence="3 7" id="KW-1133">Transmembrane helix</keyword>
<feature type="transmembrane region" description="Helical" evidence="7">
    <location>
        <begin position="62"/>
        <end position="83"/>
    </location>
</feature>
<feature type="transmembrane region" description="Helical" evidence="7">
    <location>
        <begin position="191"/>
        <end position="213"/>
    </location>
</feature>
<dbReference type="Pfam" id="PF20684">
    <property type="entry name" value="Fung_rhodopsin"/>
    <property type="match status" value="1"/>
</dbReference>
<evidence type="ECO:0000256" key="3">
    <source>
        <dbReference type="ARBA" id="ARBA00022989"/>
    </source>
</evidence>
<protein>
    <recommendedName>
        <fullName evidence="8">Rhodopsin domain-containing protein</fullName>
    </recommendedName>
</protein>
<evidence type="ECO:0000256" key="1">
    <source>
        <dbReference type="ARBA" id="ARBA00004141"/>
    </source>
</evidence>
<evidence type="ECO:0000256" key="5">
    <source>
        <dbReference type="ARBA" id="ARBA00038359"/>
    </source>
</evidence>
<dbReference type="Proteomes" id="UP001166286">
    <property type="component" value="Unassembled WGS sequence"/>
</dbReference>
<evidence type="ECO:0000256" key="6">
    <source>
        <dbReference type="SAM" id="MobiDB-lite"/>
    </source>
</evidence>
<evidence type="ECO:0000259" key="8">
    <source>
        <dbReference type="Pfam" id="PF20684"/>
    </source>
</evidence>
<sequence length="373" mass="41677">MSLADEPSAPPPPGVSVDFNTPDTRAPMAIAVTSSFMGIMFIFITIRIYVKVRIDKRATWDDLTLALGVLSVIALFVVTILALTLSEFGKHLWDIPLSVTDTTQSFKIDWLIDWLTILPYIFIKLTFFLLYLQIFRPFLWLRICIIAGAVIVTAVYLAPLIFDFIVQTPRPGQTWSQYFQISNAGEGGVNFTWALAAWALASDVYILVLPIAGVSRLQVSARRRFAVIMAFMTGLGACICSALSLYFRQKMDQSDITRTFINTQIAMLVELCVGVCICCMPATLRMWRKSQEKNSRCALNAHKEKKPNKPSGAHSSANGLFGRAYQLERPGDVKAEVVTGEVHDLSDDRIHLRFDMEQAYAHESPAGDMESFV</sequence>
<comment type="caution">
    <text evidence="9">The sequence shown here is derived from an EMBL/GenBank/DDBJ whole genome shotgun (WGS) entry which is preliminary data.</text>
</comment>
<evidence type="ECO:0000313" key="9">
    <source>
        <dbReference type="EMBL" id="KAK0514082.1"/>
    </source>
</evidence>
<evidence type="ECO:0000313" key="10">
    <source>
        <dbReference type="Proteomes" id="UP001166286"/>
    </source>
</evidence>
<feature type="region of interest" description="Disordered" evidence="6">
    <location>
        <begin position="1"/>
        <end position="20"/>
    </location>
</feature>
<dbReference type="EMBL" id="JAFEKC020000006">
    <property type="protein sequence ID" value="KAK0514082.1"/>
    <property type="molecule type" value="Genomic_DNA"/>
</dbReference>
<dbReference type="InterPro" id="IPR052337">
    <property type="entry name" value="SAT4-like"/>
</dbReference>
<dbReference type="GO" id="GO:0016020">
    <property type="term" value="C:membrane"/>
    <property type="evidence" value="ECO:0007669"/>
    <property type="project" value="UniProtKB-SubCell"/>
</dbReference>
<accession>A0AA39R386</accession>
<feature type="domain" description="Rhodopsin" evidence="8">
    <location>
        <begin position="46"/>
        <end position="287"/>
    </location>
</feature>
<dbReference type="AlphaFoldDB" id="A0AA39R386"/>
<feature type="transmembrane region" description="Helical" evidence="7">
    <location>
        <begin position="225"/>
        <end position="247"/>
    </location>
</feature>
<evidence type="ECO:0000256" key="7">
    <source>
        <dbReference type="SAM" id="Phobius"/>
    </source>
</evidence>
<organism evidence="9 10">
    <name type="scientific">Cladonia borealis</name>
    <dbReference type="NCBI Taxonomy" id="184061"/>
    <lineage>
        <taxon>Eukaryota</taxon>
        <taxon>Fungi</taxon>
        <taxon>Dikarya</taxon>
        <taxon>Ascomycota</taxon>
        <taxon>Pezizomycotina</taxon>
        <taxon>Lecanoromycetes</taxon>
        <taxon>OSLEUM clade</taxon>
        <taxon>Lecanoromycetidae</taxon>
        <taxon>Lecanorales</taxon>
        <taxon>Lecanorineae</taxon>
        <taxon>Cladoniaceae</taxon>
        <taxon>Cladonia</taxon>
    </lineage>
</organism>
<comment type="similarity">
    <text evidence="5">Belongs to the SAT4 family.</text>
</comment>
<feature type="transmembrane region" description="Helical" evidence="7">
    <location>
        <begin position="139"/>
        <end position="162"/>
    </location>
</feature>
<name>A0AA39R386_9LECA</name>
<dbReference type="PANTHER" id="PTHR33048:SF158">
    <property type="entry name" value="MEMBRANE PROTEIN PTH11-LIKE, PUTATIVE-RELATED"/>
    <property type="match status" value="1"/>
</dbReference>
<dbReference type="InterPro" id="IPR049326">
    <property type="entry name" value="Rhodopsin_dom_fungi"/>
</dbReference>
<proteinExistence type="inferred from homology"/>
<evidence type="ECO:0000256" key="2">
    <source>
        <dbReference type="ARBA" id="ARBA00022692"/>
    </source>
</evidence>
<gene>
    <name evidence="9" type="ORF">JMJ35_003804</name>
</gene>
<reference evidence="9" key="1">
    <citation type="submission" date="2023-03" db="EMBL/GenBank/DDBJ databases">
        <title>Complete genome of Cladonia borealis.</title>
        <authorList>
            <person name="Park H."/>
        </authorList>
    </citation>
    <scope>NUCLEOTIDE SEQUENCE</scope>
    <source>
        <strain evidence="9">ANT050790</strain>
    </source>
</reference>
<feature type="transmembrane region" description="Helical" evidence="7">
    <location>
        <begin position="111"/>
        <end position="132"/>
    </location>
</feature>
<keyword evidence="4 7" id="KW-0472">Membrane</keyword>
<keyword evidence="10" id="KW-1185">Reference proteome</keyword>
<feature type="transmembrane region" description="Helical" evidence="7">
    <location>
        <begin position="259"/>
        <end position="284"/>
    </location>
</feature>